<keyword evidence="8" id="KW-1185">Reference proteome</keyword>
<evidence type="ECO:0000313" key="8">
    <source>
        <dbReference type="Proteomes" id="UP001055303"/>
    </source>
</evidence>
<feature type="region of interest" description="Disordered" evidence="2">
    <location>
        <begin position="459"/>
        <end position="489"/>
    </location>
</feature>
<evidence type="ECO:0000313" key="6">
    <source>
        <dbReference type="EMBL" id="VUF11734.1"/>
    </source>
</evidence>
<dbReference type="GO" id="GO:0016020">
    <property type="term" value="C:membrane"/>
    <property type="evidence" value="ECO:0007669"/>
    <property type="project" value="UniProtKB-UniRule"/>
</dbReference>
<dbReference type="InterPro" id="IPR017733">
    <property type="entry name" value="OmpA-like_dom_proteobacteria"/>
</dbReference>
<evidence type="ECO:0000256" key="3">
    <source>
        <dbReference type="SAM" id="Phobius"/>
    </source>
</evidence>
<feature type="compositionally biased region" description="Basic and acidic residues" evidence="2">
    <location>
        <begin position="1"/>
        <end position="10"/>
    </location>
</feature>
<dbReference type="PANTHER" id="PTHR30329:SF19">
    <property type="entry name" value="OUTER MEMBRANE PROTEIN, OMPA FAMILY"/>
    <property type="match status" value="1"/>
</dbReference>
<dbReference type="EMBL" id="BPQI01000097">
    <property type="protein sequence ID" value="GJD57295.1"/>
    <property type="molecule type" value="Genomic_DNA"/>
</dbReference>
<gene>
    <name evidence="6" type="primary">yiaD</name>
    <name evidence="5" type="synonym">pal_2</name>
    <name evidence="5" type="ORF">IFDJLNFL_3196</name>
    <name evidence="6" type="ORF">MTDSW087_01418</name>
</gene>
<feature type="transmembrane region" description="Helical" evidence="3">
    <location>
        <begin position="282"/>
        <end position="302"/>
    </location>
</feature>
<reference evidence="5" key="2">
    <citation type="journal article" date="2021" name="Front. Microbiol.">
        <title>Comprehensive Comparative Genomics and Phenotyping of Methylobacterium Species.</title>
        <authorList>
            <person name="Alessa O."/>
            <person name="Ogura Y."/>
            <person name="Fujitani Y."/>
            <person name="Takami H."/>
            <person name="Hayashi T."/>
            <person name="Sahin N."/>
            <person name="Tani A."/>
        </authorList>
    </citation>
    <scope>NUCLEOTIDE SEQUENCE</scope>
    <source>
        <strain evidence="5">DSM 22415</strain>
    </source>
</reference>
<dbReference type="AlphaFoldDB" id="A0A564FV42"/>
<protein>
    <submittedName>
        <fullName evidence="5">Peptidoglycan-associated lipoprotein</fullName>
    </submittedName>
    <submittedName>
        <fullName evidence="6">Putative lipoprotein YiaD</fullName>
    </submittedName>
</protein>
<dbReference type="InterPro" id="IPR036737">
    <property type="entry name" value="OmpA-like_sf"/>
</dbReference>
<evidence type="ECO:0000313" key="7">
    <source>
        <dbReference type="Proteomes" id="UP000401717"/>
    </source>
</evidence>
<dbReference type="Pfam" id="PF09850">
    <property type="entry name" value="DotU"/>
    <property type="match status" value="1"/>
</dbReference>
<feature type="compositionally biased region" description="Basic and acidic residues" evidence="2">
    <location>
        <begin position="472"/>
        <end position="489"/>
    </location>
</feature>
<dbReference type="NCBIfam" id="TIGR03349">
    <property type="entry name" value="IV_VI_DotU"/>
    <property type="match status" value="1"/>
</dbReference>
<feature type="domain" description="OmpA-like" evidence="4">
    <location>
        <begin position="369"/>
        <end position="489"/>
    </location>
</feature>
<dbReference type="InterPro" id="IPR006665">
    <property type="entry name" value="OmpA-like"/>
</dbReference>
<dbReference type="InterPro" id="IPR050330">
    <property type="entry name" value="Bact_OuterMem_StrucFunc"/>
</dbReference>
<dbReference type="Proteomes" id="UP000401717">
    <property type="component" value="Unassembled WGS sequence"/>
</dbReference>
<feature type="compositionally biased region" description="Pro residues" evidence="2">
    <location>
        <begin position="29"/>
        <end position="57"/>
    </location>
</feature>
<dbReference type="NCBIfam" id="TIGR03350">
    <property type="entry name" value="type_VI_ompA"/>
    <property type="match status" value="1"/>
</dbReference>
<reference evidence="6 7" key="1">
    <citation type="submission" date="2019-06" db="EMBL/GenBank/DDBJ databases">
        <authorList>
            <person name="Rodrigo-Torres L."/>
            <person name="Arahal R. D."/>
            <person name="Lucena T."/>
        </authorList>
    </citation>
    <scope>NUCLEOTIDE SEQUENCE [LARGE SCALE GENOMIC DNA]</scope>
    <source>
        <strain evidence="6 7">SW08-7</strain>
    </source>
</reference>
<dbReference type="CDD" id="cd07185">
    <property type="entry name" value="OmpA_C-like"/>
    <property type="match status" value="1"/>
</dbReference>
<dbReference type="Proteomes" id="UP001055303">
    <property type="component" value="Unassembled WGS sequence"/>
</dbReference>
<proteinExistence type="predicted"/>
<keyword evidence="6" id="KW-0449">Lipoprotein</keyword>
<feature type="compositionally biased region" description="Basic and acidic residues" evidence="2">
    <location>
        <begin position="74"/>
        <end position="84"/>
    </location>
</feature>
<feature type="region of interest" description="Disordered" evidence="2">
    <location>
        <begin position="1"/>
        <end position="84"/>
    </location>
</feature>
<dbReference type="OrthoDB" id="345640at2"/>
<dbReference type="InterPro" id="IPR017732">
    <property type="entry name" value="T4/T6SS_DotU"/>
</dbReference>
<dbReference type="SUPFAM" id="SSF103088">
    <property type="entry name" value="OmpA-like"/>
    <property type="match status" value="1"/>
</dbReference>
<dbReference type="EMBL" id="CABFVH010000006">
    <property type="protein sequence ID" value="VUF11734.1"/>
    <property type="molecule type" value="Genomic_DNA"/>
</dbReference>
<dbReference type="Gene3D" id="3.30.1330.60">
    <property type="entry name" value="OmpA-like domain"/>
    <property type="match status" value="1"/>
</dbReference>
<dbReference type="RefSeq" id="WP_144762156.1">
    <property type="nucleotide sequence ID" value="NZ_BPQI01000097.1"/>
</dbReference>
<keyword evidence="3" id="KW-1133">Transmembrane helix</keyword>
<evidence type="ECO:0000256" key="1">
    <source>
        <dbReference type="PROSITE-ProRule" id="PRU00473"/>
    </source>
</evidence>
<evidence type="ECO:0000313" key="5">
    <source>
        <dbReference type="EMBL" id="GJD57295.1"/>
    </source>
</evidence>
<dbReference type="NCBIfam" id="NF038228">
    <property type="entry name" value="IcmH_DotU_IVB"/>
    <property type="match status" value="1"/>
</dbReference>
<organism evidence="6 7">
    <name type="scientific">Methylobacterium dankookense</name>
    <dbReference type="NCBI Taxonomy" id="560405"/>
    <lineage>
        <taxon>Bacteria</taxon>
        <taxon>Pseudomonadati</taxon>
        <taxon>Pseudomonadota</taxon>
        <taxon>Alphaproteobacteria</taxon>
        <taxon>Hyphomicrobiales</taxon>
        <taxon>Methylobacteriaceae</taxon>
        <taxon>Methylobacterium</taxon>
    </lineage>
</organism>
<reference evidence="5" key="3">
    <citation type="submission" date="2021-08" db="EMBL/GenBank/DDBJ databases">
        <authorList>
            <person name="Tani A."/>
            <person name="Ola A."/>
            <person name="Ogura Y."/>
            <person name="Katsura K."/>
            <person name="Hayashi T."/>
        </authorList>
    </citation>
    <scope>NUCLEOTIDE SEQUENCE</scope>
    <source>
        <strain evidence="5">DSM 22415</strain>
    </source>
</reference>
<accession>A0A564FV42</accession>
<dbReference type="PANTHER" id="PTHR30329">
    <property type="entry name" value="STATOR ELEMENT OF FLAGELLAR MOTOR COMPLEX"/>
    <property type="match status" value="1"/>
</dbReference>
<dbReference type="Gene3D" id="1.25.40.590">
    <property type="entry name" value="Type IV / VI secretion system, DotU"/>
    <property type="match status" value="1"/>
</dbReference>
<sequence length="489" mass="53094">MNDPFGRSDRTIILPDPGGRRRPAEAPAAPLPPQAPAPQPFQPVPYPQPQRPAPPSAQPSTADGQDDWANSDFSARRPPPEPVERQRALVMKRDVVVAPNTNPFLRAAAPLLLLLGRLRVQLATASFSNLMEQVAASIEDFEKETRGSGASAEQVRAAKYIVCATADDIVQNIPTDERHVWAQYSMLSRFFGERVGGVRFFEELEKAKLDPGGNYHLLELIHACLGVGFQGMHRTSGGGAAALQQIQRNLYELLRRTRAQSRELSPRWQGQAIAPEAMRFQVPLWASVAVVGAVLLGLFLLLRTLLTGNAEATATELALLHPTSEIGIQRRVYAPPPPPPPPPPESQAGRFQDALKAEINDSSVVVIESGNQVVLRLAAALFPPADARVKPAFTGLLQRLATLLEKQTGPIKVVGHTDAIPIKTVRFPSNFVLSEARAKAVADILKAGLSKPDRVAIEGKGSDVPIASNKTPEGRARNRRVDIVVPRER</sequence>
<keyword evidence="1 3" id="KW-0472">Membrane</keyword>
<dbReference type="PROSITE" id="PS51123">
    <property type="entry name" value="OMPA_2"/>
    <property type="match status" value="1"/>
</dbReference>
<dbReference type="InterPro" id="IPR038522">
    <property type="entry name" value="T4/T6SS_DotU_sf"/>
</dbReference>
<evidence type="ECO:0000259" key="4">
    <source>
        <dbReference type="PROSITE" id="PS51123"/>
    </source>
</evidence>
<keyword evidence="3" id="KW-0812">Transmembrane</keyword>
<dbReference type="Pfam" id="PF00691">
    <property type="entry name" value="OmpA"/>
    <property type="match status" value="1"/>
</dbReference>
<name>A0A564FV42_9HYPH</name>
<evidence type="ECO:0000256" key="2">
    <source>
        <dbReference type="SAM" id="MobiDB-lite"/>
    </source>
</evidence>